<evidence type="ECO:0000259" key="2">
    <source>
        <dbReference type="Pfam" id="PF00685"/>
    </source>
</evidence>
<dbReference type="InterPro" id="IPR042095">
    <property type="entry name" value="SUMF_sf"/>
</dbReference>
<feature type="domain" description="Sulfotransferase" evidence="2">
    <location>
        <begin position="110"/>
        <end position="372"/>
    </location>
</feature>
<keyword evidence="5" id="KW-1185">Reference proteome</keyword>
<dbReference type="SUPFAM" id="SSF52540">
    <property type="entry name" value="P-loop containing nucleoside triphosphate hydrolases"/>
    <property type="match status" value="1"/>
</dbReference>
<name>A0AAD4N317_9BILA</name>
<evidence type="ECO:0000259" key="3">
    <source>
        <dbReference type="Pfam" id="PF03781"/>
    </source>
</evidence>
<gene>
    <name evidence="4" type="ORF">DdX_09964</name>
</gene>
<evidence type="ECO:0000313" key="4">
    <source>
        <dbReference type="EMBL" id="KAI1712001.1"/>
    </source>
</evidence>
<evidence type="ECO:0000313" key="5">
    <source>
        <dbReference type="Proteomes" id="UP001201812"/>
    </source>
</evidence>
<dbReference type="InterPro" id="IPR016187">
    <property type="entry name" value="CTDL_fold"/>
</dbReference>
<dbReference type="Gene3D" id="3.40.50.300">
    <property type="entry name" value="P-loop containing nucleotide triphosphate hydrolases"/>
    <property type="match status" value="1"/>
</dbReference>
<dbReference type="InterPro" id="IPR027417">
    <property type="entry name" value="P-loop_NTPase"/>
</dbReference>
<accession>A0AAD4N317</accession>
<organism evidence="4 5">
    <name type="scientific">Ditylenchus destructor</name>
    <dbReference type="NCBI Taxonomy" id="166010"/>
    <lineage>
        <taxon>Eukaryota</taxon>
        <taxon>Metazoa</taxon>
        <taxon>Ecdysozoa</taxon>
        <taxon>Nematoda</taxon>
        <taxon>Chromadorea</taxon>
        <taxon>Rhabditida</taxon>
        <taxon>Tylenchina</taxon>
        <taxon>Tylenchomorpha</taxon>
        <taxon>Sphaerularioidea</taxon>
        <taxon>Anguinidae</taxon>
        <taxon>Anguininae</taxon>
        <taxon>Ditylenchus</taxon>
    </lineage>
</organism>
<dbReference type="EMBL" id="JAKKPZ010000020">
    <property type="protein sequence ID" value="KAI1712001.1"/>
    <property type="molecule type" value="Genomic_DNA"/>
</dbReference>
<dbReference type="Gene3D" id="3.90.1580.10">
    <property type="entry name" value="paralog of FGE (formylglycine-generating enzyme)"/>
    <property type="match status" value="1"/>
</dbReference>
<dbReference type="InterPro" id="IPR005532">
    <property type="entry name" value="SUMF_dom"/>
</dbReference>
<comment type="similarity">
    <text evidence="1">Belongs to the sulfatase-modifying factor family.</text>
</comment>
<dbReference type="InterPro" id="IPR000863">
    <property type="entry name" value="Sulfotransferase_dom"/>
</dbReference>
<feature type="domain" description="Sulfatase-modifying factor enzyme-like" evidence="3">
    <location>
        <begin position="460"/>
        <end position="613"/>
    </location>
</feature>
<dbReference type="Pfam" id="PF00685">
    <property type="entry name" value="Sulfotransfer_1"/>
    <property type="match status" value="1"/>
</dbReference>
<protein>
    <submittedName>
        <fullName evidence="4">Sulfatase-modifying factor enzyme 1 domain-containing protein</fullName>
    </submittedName>
</protein>
<reference evidence="4" key="1">
    <citation type="submission" date="2022-01" db="EMBL/GenBank/DDBJ databases">
        <title>Genome Sequence Resource for Two Populations of Ditylenchus destructor, the Migratory Endoparasitic Phytonematode.</title>
        <authorList>
            <person name="Zhang H."/>
            <person name="Lin R."/>
            <person name="Xie B."/>
        </authorList>
    </citation>
    <scope>NUCLEOTIDE SEQUENCE</scope>
    <source>
        <strain evidence="4">BazhouSP</strain>
    </source>
</reference>
<dbReference type="Pfam" id="PF03781">
    <property type="entry name" value="FGE-sulfatase"/>
    <property type="match status" value="1"/>
</dbReference>
<dbReference type="SUPFAM" id="SSF56436">
    <property type="entry name" value="C-type lectin-like"/>
    <property type="match status" value="1"/>
</dbReference>
<dbReference type="AlphaFoldDB" id="A0AAD4N317"/>
<evidence type="ECO:0000256" key="1">
    <source>
        <dbReference type="ARBA" id="ARBA00005310"/>
    </source>
</evidence>
<comment type="caution">
    <text evidence="4">The sequence shown here is derived from an EMBL/GenBank/DDBJ whole genome shotgun (WGS) entry which is preliminary data.</text>
</comment>
<proteinExistence type="inferred from homology"/>
<dbReference type="Proteomes" id="UP001201812">
    <property type="component" value="Unassembled WGS sequence"/>
</dbReference>
<dbReference type="GO" id="GO:0008146">
    <property type="term" value="F:sulfotransferase activity"/>
    <property type="evidence" value="ECO:0007669"/>
    <property type="project" value="InterPro"/>
</dbReference>
<sequence length="700" mass="79846">MINSMVWNSHFSIVKGGVIQNEYHLTYRICHTQQVYGQKISVASTVAPGTPEYALDNLFLFTVHGEAPCDDEVPSLQGWSFQTSKFYFYNLSVKINAIFIRNNKSRPSPIVFTGFYRSGTSFFVEVLKTSTRAITEPLGYFTDLPHESLLTAEHYDESRFHPTFKGYDILFHRMFLYWMDSNSGTNKPILIKETEIAFRMSWLQEVLPSDTAILLVHRDPRAIIASFKRGYLYEQWQFDERFERLLETIRENKWLNAKYKAKFAETKPTDWISKLTIHYCIAMDLLEAAAKCWTGKVVEYTYENLMRNPHKEIKRIWEELGLKGCAEAITKFESMSSDNCVSHKEEDPHAVFEKKVNIFEWQNILSDSEVRQIGDLVVSWDRAKDLIRVPEHLTKGVTGGSASPNCDGNSPKIGHTNGLCDNEIYCVPREEIIKQIRSRCLPLLNSTQISLKRKIATMCAVHITNIQMASFLNWMKDHNVELAETRPNPFINDVKLSRIRRQTSSGIWIVKSGYENHPATYCTHFAFSCFAFWCGGRLPTAKEWELAASQDDPTRIYPLPLDNNVLDPKLVNYGGVIGKSTPVGYLAKNYNSSGQNIFCDMAGNVADWTSTVDFATLEAITKGGCYKDLEENLQIKTNSTRPIFLGAMSVGCRLIFDNQSKKPISDAKFLARMKELFTILNSCSYPSSGEIARNIYTVLS</sequence>